<dbReference type="SUPFAM" id="SSF57667">
    <property type="entry name" value="beta-beta-alpha zinc fingers"/>
    <property type="match status" value="1"/>
</dbReference>
<dbReference type="SMART" id="SM00355">
    <property type="entry name" value="ZnF_C2H2"/>
    <property type="match status" value="8"/>
</dbReference>
<dbReference type="AlphaFoldDB" id="A0A6J1T9U2"/>
<gene>
    <name evidence="9" type="primary">LOC113214453</name>
</gene>
<feature type="compositionally biased region" description="Polar residues" evidence="6">
    <location>
        <begin position="796"/>
        <end position="816"/>
    </location>
</feature>
<dbReference type="GeneID" id="113214453"/>
<feature type="compositionally biased region" description="Polar residues" evidence="6">
    <location>
        <begin position="239"/>
        <end position="254"/>
    </location>
</feature>
<feature type="region of interest" description="Disordered" evidence="6">
    <location>
        <begin position="649"/>
        <end position="765"/>
    </location>
</feature>
<dbReference type="InterPro" id="IPR013087">
    <property type="entry name" value="Znf_C2H2_type"/>
</dbReference>
<feature type="region of interest" description="Disordered" evidence="6">
    <location>
        <begin position="520"/>
        <end position="570"/>
    </location>
</feature>
<keyword evidence="1" id="KW-0479">Metal-binding</keyword>
<dbReference type="PANTHER" id="PTHR24379">
    <property type="entry name" value="KRAB AND ZINC FINGER DOMAIN-CONTAINING"/>
    <property type="match status" value="1"/>
</dbReference>
<dbReference type="PANTHER" id="PTHR24379:SF121">
    <property type="entry name" value="C2H2-TYPE DOMAIN-CONTAINING PROTEIN"/>
    <property type="match status" value="1"/>
</dbReference>
<keyword evidence="2" id="KW-0677">Repeat</keyword>
<organism evidence="8 9">
    <name type="scientific">Frankliniella occidentalis</name>
    <name type="common">Western flower thrips</name>
    <name type="synonym">Euthrips occidentalis</name>
    <dbReference type="NCBI Taxonomy" id="133901"/>
    <lineage>
        <taxon>Eukaryota</taxon>
        <taxon>Metazoa</taxon>
        <taxon>Ecdysozoa</taxon>
        <taxon>Arthropoda</taxon>
        <taxon>Hexapoda</taxon>
        <taxon>Insecta</taxon>
        <taxon>Pterygota</taxon>
        <taxon>Neoptera</taxon>
        <taxon>Paraneoptera</taxon>
        <taxon>Thysanoptera</taxon>
        <taxon>Terebrantia</taxon>
        <taxon>Thripoidea</taxon>
        <taxon>Thripidae</taxon>
        <taxon>Frankliniella</taxon>
    </lineage>
</organism>
<evidence type="ECO:0000256" key="1">
    <source>
        <dbReference type="ARBA" id="ARBA00022723"/>
    </source>
</evidence>
<dbReference type="InterPro" id="IPR036236">
    <property type="entry name" value="Znf_C2H2_sf"/>
</dbReference>
<evidence type="ECO:0000256" key="3">
    <source>
        <dbReference type="ARBA" id="ARBA00022771"/>
    </source>
</evidence>
<reference evidence="9" key="1">
    <citation type="submission" date="2025-08" db="UniProtKB">
        <authorList>
            <consortium name="RefSeq"/>
        </authorList>
    </citation>
    <scope>IDENTIFICATION</scope>
    <source>
        <tissue evidence="9">Whole organism</tissue>
    </source>
</reference>
<dbReference type="RefSeq" id="XP_026289602.1">
    <property type="nucleotide sequence ID" value="XM_026433817.2"/>
</dbReference>
<feature type="domain" description="C2H2-type" evidence="7">
    <location>
        <begin position="346"/>
        <end position="368"/>
    </location>
</feature>
<sequence>MLGTMDHGNELVEPETELDQTGQTSRPFIQHFETPLDIRIASEMSLIFFDDIITCQFDNCSKMFTTSRNYRSHRAKFHRMSAYYCVICCAPYPNYNELVKHIVEDDHKIICPYCPEAPCEATLRKYSFSKPADAIIHYSNQHKQFLCVNCSTSFRGKIAFKFHVKNECHQDDENAAFAASSCVETSMNISFSETNPPPSSSDNNDVQIVEELQREPEELYLFTDLPDVHSSMAAENQEDNNSATDTAESNSLTGTGDMPESNAIETISPVDFETQLQGESYPDLEILNHCVMGSGGDELSCPNNITDFTPNISTISDIQEDNNQWIGHNVDMYADLSEKHKSTFKYTCRKCACSFRKEVLLRKHERTHEYACKYCSQRFNSLPEYRTHLKAHNMTDTHFPCSVCGHNCEGLKNLMIHEMHHRLNAAFKQEIENFANSSIGLLQEQNELECEICQERICGMSMWLRHKIWHRWVGMWTSYVLGRSFRGTFTVEDAGRLKHEVEAELIVKWRDCLKRKEIPSKRTNDKRPEDAGSSTVENQIGDDILDDTSTIPNSVAESENESDDEPESEGVSHAINGWMSYWQSYLGLDDNPPSWVKPILKELRSQWKKYHVNEQDLLYRQMDQLGVMIRAQKSGDLVSEGPWVLLQSNRPSVVPQKKGSIKSANRNSSSAHRVTSRARKSAPSSKPSIHSARFHSGSKVKRLTNLISKKRTPTLTKSPSHQSHANRDSKSGVRKTATFKRSRFSLPSCRSRLRSTHSKTGVENSPLLKQVRLSLPSRQCASAEMSLGQREVLEHNGSSSPNLQGESSTSNSQESCPTPLLQAVISLPRLKWPLQRSARRTRRLLVSGHPMLMRHSCYPLPLYLSSKQFI</sequence>
<dbReference type="PROSITE" id="PS00028">
    <property type="entry name" value="ZINC_FINGER_C2H2_1"/>
    <property type="match status" value="5"/>
</dbReference>
<dbReference type="PROSITE" id="PS50157">
    <property type="entry name" value="ZINC_FINGER_C2H2_2"/>
    <property type="match status" value="2"/>
</dbReference>
<proteinExistence type="predicted"/>
<dbReference type="GO" id="GO:0008270">
    <property type="term" value="F:zinc ion binding"/>
    <property type="evidence" value="ECO:0007669"/>
    <property type="project" value="UniProtKB-KW"/>
</dbReference>
<evidence type="ECO:0000256" key="2">
    <source>
        <dbReference type="ARBA" id="ARBA00022737"/>
    </source>
</evidence>
<evidence type="ECO:0000259" key="7">
    <source>
        <dbReference type="PROSITE" id="PS50157"/>
    </source>
</evidence>
<feature type="compositionally biased region" description="Polar residues" evidence="6">
    <location>
        <begin position="662"/>
        <end position="673"/>
    </location>
</feature>
<dbReference type="Gene3D" id="3.30.160.60">
    <property type="entry name" value="Classic Zinc Finger"/>
    <property type="match status" value="1"/>
</dbReference>
<evidence type="ECO:0000256" key="4">
    <source>
        <dbReference type="ARBA" id="ARBA00022833"/>
    </source>
</evidence>
<dbReference type="Proteomes" id="UP000504606">
    <property type="component" value="Unplaced"/>
</dbReference>
<feature type="compositionally biased region" description="Acidic residues" evidence="6">
    <location>
        <begin position="558"/>
        <end position="568"/>
    </location>
</feature>
<keyword evidence="8" id="KW-1185">Reference proteome</keyword>
<evidence type="ECO:0000256" key="5">
    <source>
        <dbReference type="PROSITE-ProRule" id="PRU00042"/>
    </source>
</evidence>
<evidence type="ECO:0000256" key="6">
    <source>
        <dbReference type="SAM" id="MobiDB-lite"/>
    </source>
</evidence>
<accession>A0A6J1T9U2</accession>
<evidence type="ECO:0000313" key="9">
    <source>
        <dbReference type="RefSeq" id="XP_026289602.1"/>
    </source>
</evidence>
<feature type="compositionally biased region" description="Basic residues" evidence="6">
    <location>
        <begin position="692"/>
        <end position="712"/>
    </location>
</feature>
<feature type="region of interest" description="Disordered" evidence="6">
    <location>
        <begin position="793"/>
        <end position="816"/>
    </location>
</feature>
<feature type="domain" description="C2H2-type" evidence="7">
    <location>
        <begin position="370"/>
        <end position="397"/>
    </location>
</feature>
<protein>
    <submittedName>
        <fullName evidence="9">Uncharacterized protein LOC113214453 isoform X2</fullName>
    </submittedName>
</protein>
<feature type="compositionally biased region" description="Basic and acidic residues" evidence="6">
    <location>
        <begin position="520"/>
        <end position="530"/>
    </location>
</feature>
<feature type="region of interest" description="Disordered" evidence="6">
    <location>
        <begin position="233"/>
        <end position="262"/>
    </location>
</feature>
<evidence type="ECO:0000313" key="8">
    <source>
        <dbReference type="Proteomes" id="UP000504606"/>
    </source>
</evidence>
<feature type="compositionally biased region" description="Polar residues" evidence="6">
    <location>
        <begin position="713"/>
        <end position="723"/>
    </location>
</feature>
<feature type="compositionally biased region" description="Polar residues" evidence="6">
    <location>
        <begin position="547"/>
        <end position="556"/>
    </location>
</feature>
<name>A0A6J1T9U2_FRAOC</name>
<keyword evidence="4" id="KW-0862">Zinc</keyword>
<keyword evidence="3 5" id="KW-0863">Zinc-finger</keyword>